<proteinExistence type="predicted"/>
<evidence type="ECO:0000313" key="3">
    <source>
        <dbReference type="Proteomes" id="UP001596266"/>
    </source>
</evidence>
<accession>A0ABW1X1J9</accession>
<feature type="chain" id="PRO_5047501247" evidence="1">
    <location>
        <begin position="26"/>
        <end position="125"/>
    </location>
</feature>
<organism evidence="2 3">
    <name type="scientific">Luteococcus sanguinis</name>
    <dbReference type="NCBI Taxonomy" id="174038"/>
    <lineage>
        <taxon>Bacteria</taxon>
        <taxon>Bacillati</taxon>
        <taxon>Actinomycetota</taxon>
        <taxon>Actinomycetes</taxon>
        <taxon>Propionibacteriales</taxon>
        <taxon>Propionibacteriaceae</taxon>
        <taxon>Luteococcus</taxon>
    </lineage>
</organism>
<sequence>MTRRHAALLLPAALLLASCAGSSIPAPTPAGNAVAQVTTGGTRTATLTLPKAIEAHTWTVRCTGKGTLTFTGDISETDSFAGDLNCPGEISGDPVQAPAGSSVNLSIETEDEQVTGVLELVPAGS</sequence>
<dbReference type="Proteomes" id="UP001596266">
    <property type="component" value="Unassembled WGS sequence"/>
</dbReference>
<protein>
    <submittedName>
        <fullName evidence="2">Uncharacterized protein</fullName>
    </submittedName>
</protein>
<evidence type="ECO:0000313" key="2">
    <source>
        <dbReference type="EMBL" id="MFC6396354.1"/>
    </source>
</evidence>
<comment type="caution">
    <text evidence="2">The sequence shown here is derived from an EMBL/GenBank/DDBJ whole genome shotgun (WGS) entry which is preliminary data.</text>
</comment>
<dbReference type="PROSITE" id="PS51257">
    <property type="entry name" value="PROKAR_LIPOPROTEIN"/>
    <property type="match status" value="1"/>
</dbReference>
<gene>
    <name evidence="2" type="ORF">ACFP57_05050</name>
</gene>
<keyword evidence="1" id="KW-0732">Signal</keyword>
<evidence type="ECO:0000256" key="1">
    <source>
        <dbReference type="SAM" id="SignalP"/>
    </source>
</evidence>
<dbReference type="EMBL" id="JBHSUA010000009">
    <property type="protein sequence ID" value="MFC6396354.1"/>
    <property type="molecule type" value="Genomic_DNA"/>
</dbReference>
<name>A0ABW1X1J9_9ACTN</name>
<feature type="signal peptide" evidence="1">
    <location>
        <begin position="1"/>
        <end position="25"/>
    </location>
</feature>
<keyword evidence="3" id="KW-1185">Reference proteome</keyword>
<dbReference type="RefSeq" id="WP_343885010.1">
    <property type="nucleotide sequence ID" value="NZ_BAAAKI010000004.1"/>
</dbReference>
<reference evidence="3" key="1">
    <citation type="journal article" date="2019" name="Int. J. Syst. Evol. Microbiol.">
        <title>The Global Catalogue of Microorganisms (GCM) 10K type strain sequencing project: providing services to taxonomists for standard genome sequencing and annotation.</title>
        <authorList>
            <consortium name="The Broad Institute Genomics Platform"/>
            <consortium name="The Broad Institute Genome Sequencing Center for Infectious Disease"/>
            <person name="Wu L."/>
            <person name="Ma J."/>
        </authorList>
    </citation>
    <scope>NUCLEOTIDE SEQUENCE [LARGE SCALE GENOMIC DNA]</scope>
    <source>
        <strain evidence="3">CGMCC 1.15277</strain>
    </source>
</reference>